<dbReference type="Proteomes" id="UP000182360">
    <property type="component" value="Unassembled WGS sequence"/>
</dbReference>
<name>A0A1H9APQ4_9SPIR</name>
<dbReference type="RefSeq" id="WP_143064143.1">
    <property type="nucleotide sequence ID" value="NZ_AP025286.1"/>
</dbReference>
<protein>
    <submittedName>
        <fullName evidence="1">Uncharacterized protein</fullName>
    </submittedName>
</protein>
<keyword evidence="2" id="KW-1185">Reference proteome</keyword>
<dbReference type="PROSITE" id="PS51257">
    <property type="entry name" value="PROKAR_LIPOPROTEIN"/>
    <property type="match status" value="1"/>
</dbReference>
<evidence type="ECO:0000313" key="1">
    <source>
        <dbReference type="EMBL" id="SEP78531.1"/>
    </source>
</evidence>
<organism evidence="1 2">
    <name type="scientific">Treponema bryantii</name>
    <dbReference type="NCBI Taxonomy" id="163"/>
    <lineage>
        <taxon>Bacteria</taxon>
        <taxon>Pseudomonadati</taxon>
        <taxon>Spirochaetota</taxon>
        <taxon>Spirochaetia</taxon>
        <taxon>Spirochaetales</taxon>
        <taxon>Treponemataceae</taxon>
        <taxon>Treponema</taxon>
    </lineage>
</organism>
<dbReference type="AlphaFoldDB" id="A0A1H9APQ4"/>
<sequence length="133" mass="15084">MYNLIKFEKIYEVENVKKFHYCVFILFVFFTACSSSIPLPENKSNKIEVSVSNIQDFTLNSSLNTEKTELTITVESSIPFNELTWSFDGKELSETGSQTVININSLKKGVYNLIVTGIYNGIVYSAEMIITIN</sequence>
<accession>A0A1H9APQ4</accession>
<dbReference type="EMBL" id="FOFU01000001">
    <property type="protein sequence ID" value="SEP78531.1"/>
    <property type="molecule type" value="Genomic_DNA"/>
</dbReference>
<proteinExistence type="predicted"/>
<reference evidence="1 2" key="1">
    <citation type="submission" date="2016-10" db="EMBL/GenBank/DDBJ databases">
        <authorList>
            <person name="de Groot N.N."/>
        </authorList>
    </citation>
    <scope>NUCLEOTIDE SEQUENCE [LARGE SCALE GENOMIC DNA]</scope>
    <source>
        <strain evidence="1 2">B25</strain>
    </source>
</reference>
<evidence type="ECO:0000313" key="2">
    <source>
        <dbReference type="Proteomes" id="UP000182360"/>
    </source>
</evidence>
<gene>
    <name evidence="1" type="ORF">SAMN04487977_101414</name>
</gene>